<dbReference type="AlphaFoldDB" id="A0A167DYS6"/>
<accession>A0A167DYS6</accession>
<feature type="chain" id="PRO_5007885497" evidence="1">
    <location>
        <begin position="22"/>
        <end position="98"/>
    </location>
</feature>
<reference evidence="2 3" key="1">
    <citation type="submission" date="2013-07" db="EMBL/GenBank/DDBJ databases">
        <title>Comparative Genomic and Metabolomic Analysis of Twelve Strains of Pseudoalteromonas luteoviolacea.</title>
        <authorList>
            <person name="Vynne N.G."/>
            <person name="Mansson M."/>
            <person name="Gram L."/>
        </authorList>
    </citation>
    <scope>NUCLEOTIDE SEQUENCE [LARGE SCALE GENOMIC DNA]</scope>
    <source>
        <strain evidence="2 3">H33</strain>
    </source>
</reference>
<gene>
    <name evidence="2" type="ORF">N476_18410</name>
</gene>
<name>A0A167DYS6_9GAMM</name>
<organism evidence="2 3">
    <name type="scientific">Pseudoalteromonas luteoviolacea H33</name>
    <dbReference type="NCBI Taxonomy" id="1365251"/>
    <lineage>
        <taxon>Bacteria</taxon>
        <taxon>Pseudomonadati</taxon>
        <taxon>Pseudomonadota</taxon>
        <taxon>Gammaproteobacteria</taxon>
        <taxon>Alteromonadales</taxon>
        <taxon>Pseudoalteromonadaceae</taxon>
        <taxon>Pseudoalteromonas</taxon>
    </lineage>
</organism>
<protein>
    <submittedName>
        <fullName evidence="2">Uncharacterized protein</fullName>
    </submittedName>
</protein>
<sequence length="98" mass="11085">MRKLTVAFTGFLTIASFDSFAALNMQQYEFRALQDAKIPGRCVYSPISYHQVKLRIDWALGQGLITERASYWGKAYGYYPIVDMFSNQVAAVCKGDLT</sequence>
<keyword evidence="1" id="KW-0732">Signal</keyword>
<evidence type="ECO:0000313" key="2">
    <source>
        <dbReference type="EMBL" id="KZN49766.1"/>
    </source>
</evidence>
<dbReference type="EMBL" id="AUXZ01000080">
    <property type="protein sequence ID" value="KZN49766.1"/>
    <property type="molecule type" value="Genomic_DNA"/>
</dbReference>
<dbReference type="Proteomes" id="UP000076503">
    <property type="component" value="Unassembled WGS sequence"/>
</dbReference>
<dbReference type="PATRIC" id="fig|1365251.3.peg.2988"/>
<evidence type="ECO:0000256" key="1">
    <source>
        <dbReference type="SAM" id="SignalP"/>
    </source>
</evidence>
<comment type="caution">
    <text evidence="2">The sequence shown here is derived from an EMBL/GenBank/DDBJ whole genome shotgun (WGS) entry which is preliminary data.</text>
</comment>
<dbReference type="RefSeq" id="WP_063362382.1">
    <property type="nucleotide sequence ID" value="NZ_AUXZ01000080.1"/>
</dbReference>
<evidence type="ECO:0000313" key="3">
    <source>
        <dbReference type="Proteomes" id="UP000076503"/>
    </source>
</evidence>
<dbReference type="OrthoDB" id="6299676at2"/>
<proteinExistence type="predicted"/>
<feature type="signal peptide" evidence="1">
    <location>
        <begin position="1"/>
        <end position="21"/>
    </location>
</feature>